<keyword evidence="4" id="KW-1185">Reference proteome</keyword>
<name>A0ABY5RCB0_9MOLU</name>
<keyword evidence="2" id="KW-1133">Transmembrane helix</keyword>
<sequence length="254" mass="30593">MMIIVFLFVISFFEIKGLTTLHSYTFGLVFGIFSWLFYFLFFLIVLNKIYKLPLIEFKYFRLSISKLFFLSISVVFLYLVINTLVNKITSEPYSSVIWTENFNHWWAKFKNSTNINASIWLPFKYHEGLLILFIYVAFSWLLTIWAILALAIISILFLFYLIFAPDNLIPKFFTTVFWTRYYIRISLFFNKDKRQQFKLMEKEFEASKNRKYQSNSLLNNENDPEQDEINQKTNQNYKDESKDLDKDLPFDDPF</sequence>
<gene>
    <name evidence="3" type="ORF">NV226_01545</name>
</gene>
<protein>
    <recommendedName>
        <fullName evidence="5">Transmembrane protein</fullName>
    </recommendedName>
</protein>
<feature type="region of interest" description="Disordered" evidence="1">
    <location>
        <begin position="207"/>
        <end position="254"/>
    </location>
</feature>
<keyword evidence="2" id="KW-0812">Transmembrane</keyword>
<proteinExistence type="predicted"/>
<evidence type="ECO:0008006" key="5">
    <source>
        <dbReference type="Google" id="ProtNLM"/>
    </source>
</evidence>
<feature type="transmembrane region" description="Helical" evidence="2">
    <location>
        <begin position="27"/>
        <end position="46"/>
    </location>
</feature>
<reference evidence="3" key="1">
    <citation type="submission" date="2022-08" db="EMBL/GenBank/DDBJ databases">
        <title>Complete genome of Mycoplasma iguanae type strain 2327.</title>
        <authorList>
            <person name="Spergser J."/>
        </authorList>
    </citation>
    <scope>NUCLEOTIDE SEQUENCE</scope>
    <source>
        <strain evidence="3">2327</strain>
    </source>
</reference>
<evidence type="ECO:0000313" key="3">
    <source>
        <dbReference type="EMBL" id="UVD81972.1"/>
    </source>
</evidence>
<keyword evidence="2" id="KW-0472">Membrane</keyword>
<feature type="transmembrane region" description="Helical" evidence="2">
    <location>
        <begin position="67"/>
        <end position="85"/>
    </location>
</feature>
<evidence type="ECO:0000313" key="4">
    <source>
        <dbReference type="Proteomes" id="UP001059252"/>
    </source>
</evidence>
<evidence type="ECO:0000256" key="1">
    <source>
        <dbReference type="SAM" id="MobiDB-lite"/>
    </source>
</evidence>
<feature type="transmembrane region" description="Helical" evidence="2">
    <location>
        <begin position="130"/>
        <end position="163"/>
    </location>
</feature>
<accession>A0ABY5RCB0</accession>
<feature type="compositionally biased region" description="Polar residues" evidence="1">
    <location>
        <begin position="212"/>
        <end position="221"/>
    </location>
</feature>
<dbReference type="EMBL" id="CP102734">
    <property type="protein sequence ID" value="UVD81972.1"/>
    <property type="molecule type" value="Genomic_DNA"/>
</dbReference>
<organism evidence="3 4">
    <name type="scientific">Mycoplasma iguanae</name>
    <dbReference type="NCBI Taxonomy" id="292461"/>
    <lineage>
        <taxon>Bacteria</taxon>
        <taxon>Bacillati</taxon>
        <taxon>Mycoplasmatota</taxon>
        <taxon>Mollicutes</taxon>
        <taxon>Mycoplasmataceae</taxon>
        <taxon>Mycoplasma</taxon>
    </lineage>
</organism>
<dbReference type="RefSeq" id="WP_258211146.1">
    <property type="nucleotide sequence ID" value="NZ_CP102734.1"/>
</dbReference>
<evidence type="ECO:0000256" key="2">
    <source>
        <dbReference type="SAM" id="Phobius"/>
    </source>
</evidence>
<dbReference type="Proteomes" id="UP001059252">
    <property type="component" value="Chromosome"/>
</dbReference>
<feature type="compositionally biased region" description="Basic and acidic residues" evidence="1">
    <location>
        <begin position="237"/>
        <end position="254"/>
    </location>
</feature>